<evidence type="ECO:0000256" key="4">
    <source>
        <dbReference type="ARBA" id="ARBA00012981"/>
    </source>
</evidence>
<dbReference type="GO" id="GO:0002376">
    <property type="term" value="P:immune system process"/>
    <property type="evidence" value="ECO:0007669"/>
    <property type="project" value="UniProtKB-KW"/>
</dbReference>
<dbReference type="Proteomes" id="UP001208570">
    <property type="component" value="Unassembled WGS sequence"/>
</dbReference>
<keyword evidence="10" id="KW-0472">Membrane</keyword>
<feature type="domain" description="SAM" evidence="13">
    <location>
        <begin position="653"/>
        <end position="717"/>
    </location>
</feature>
<feature type="region of interest" description="Disordered" evidence="12">
    <location>
        <begin position="597"/>
        <end position="652"/>
    </location>
</feature>
<keyword evidence="8" id="KW-0391">Immunity</keyword>
<dbReference type="EMBL" id="JAODUP010001040">
    <property type="protein sequence ID" value="KAK2141790.1"/>
    <property type="molecule type" value="Genomic_DNA"/>
</dbReference>
<dbReference type="GO" id="GO:0050776">
    <property type="term" value="P:regulation of immune response"/>
    <property type="evidence" value="ECO:0007669"/>
    <property type="project" value="TreeGrafter"/>
</dbReference>
<proteinExistence type="inferred from homology"/>
<dbReference type="GO" id="GO:0046856">
    <property type="term" value="P:phosphatidylinositol dephosphorylation"/>
    <property type="evidence" value="ECO:0007669"/>
    <property type="project" value="InterPro"/>
</dbReference>
<keyword evidence="11" id="KW-0206">Cytoskeleton</keyword>
<dbReference type="FunFam" id="3.60.10.10:FF:000005">
    <property type="entry name" value="phosphatidylinositol 3,4,5-trisphosphate 5-phosphatase 1"/>
    <property type="match status" value="1"/>
</dbReference>
<protein>
    <recommendedName>
        <fullName evidence="4">phosphatidylinositol-3,4,5-trisphosphate 5-phosphatase</fullName>
        <ecNumber evidence="4">3.1.3.86</ecNumber>
    </recommendedName>
</protein>
<keyword evidence="7" id="KW-0378">Hydrolase</keyword>
<evidence type="ECO:0000256" key="10">
    <source>
        <dbReference type="ARBA" id="ARBA00023136"/>
    </source>
</evidence>
<keyword evidence="5" id="KW-0963">Cytoplasm</keyword>
<comment type="subcellular location">
    <subcellularLocation>
        <location evidence="2">Cytoplasm</location>
        <location evidence="2">Cytoskeleton</location>
    </subcellularLocation>
    <subcellularLocation>
        <location evidence="1">Membrane</location>
        <topology evidence="1">Peripheral membrane protein</topology>
    </subcellularLocation>
</comment>
<dbReference type="PANTHER" id="PTHR46051">
    <property type="entry name" value="SH2 DOMAIN-CONTAINING PROTEIN"/>
    <property type="match status" value="1"/>
</dbReference>
<dbReference type="Gene3D" id="3.60.10.10">
    <property type="entry name" value="Endonuclease/exonuclease/phosphatase"/>
    <property type="match status" value="1"/>
</dbReference>
<dbReference type="InterPro" id="IPR001660">
    <property type="entry name" value="SAM"/>
</dbReference>
<comment type="similarity">
    <text evidence="3">Belongs to the inositol 1,4,5-trisphosphate 5-phosphatase family.</text>
</comment>
<keyword evidence="9" id="KW-0727">SH2 domain</keyword>
<gene>
    <name evidence="14" type="ORF">LSH36_1040g00029</name>
</gene>
<dbReference type="PANTHER" id="PTHR46051:SF1">
    <property type="entry name" value="INOSITOL POLYPHOSPHATE-RELATED PHOSPHATASE DOMAIN-CONTAINING PROTEIN"/>
    <property type="match status" value="1"/>
</dbReference>
<dbReference type="Pfam" id="PF00536">
    <property type="entry name" value="SAM_1"/>
    <property type="match status" value="1"/>
</dbReference>
<accession>A0AAD9MQK6</accession>
<keyword evidence="15" id="KW-1185">Reference proteome</keyword>
<evidence type="ECO:0000256" key="2">
    <source>
        <dbReference type="ARBA" id="ARBA00004245"/>
    </source>
</evidence>
<reference evidence="14" key="1">
    <citation type="journal article" date="2023" name="Mol. Biol. Evol.">
        <title>Third-Generation Sequencing Reveals the Adaptive Role of the Epigenome in Three Deep-Sea Polychaetes.</title>
        <authorList>
            <person name="Perez M."/>
            <person name="Aroh O."/>
            <person name="Sun Y."/>
            <person name="Lan Y."/>
            <person name="Juniper S.K."/>
            <person name="Young C.R."/>
            <person name="Angers B."/>
            <person name="Qian P.Y."/>
        </authorList>
    </citation>
    <scope>NUCLEOTIDE SEQUENCE</scope>
    <source>
        <strain evidence="14">P08H-3</strain>
    </source>
</reference>
<dbReference type="SUPFAM" id="SSF47769">
    <property type="entry name" value="SAM/Pointed domain"/>
    <property type="match status" value="1"/>
</dbReference>
<sequence>MQEMKFVHNVHQEVDRLSLYVGTWNMGNEPAPTDIHNWLLCQGCGKSRDKVLTVIPHDMYAIGTQESAMTEKEWIARLQRTLSDCLQTDFVPVTTSVLWDIRLVILVKPEYKNKITHIQQSTVKTGIANALGNKGAAAISFSFNGTSFCFINCHLTSGVEKNHRRNQNVIDIIKGLNLGTKALNVFDITNQFHHVFFLGDLNYRIDGMEPVSVIDKIRQEKYQTLLQYDQLTISRDRNQCFVGFVEEEITFPPTYRIARGSEDKYEWQKFKKTCVKINAPSWCDRVLHKSYPGTYIINTSYGCVNTVMTSDHKPVFSSFDVGIISQFAGTRSVSSLTDKSDVMIIFENVKAEIKTSTKEQFKLEFYSSCLEAPVVSNCNWEFGDHCHSLSRPQWSAPQIPQMCPFVQDRDYLEDQHLLVALKSDDGMESYGECVIPLKSKFSLKAQPFTYNLTHYSQETGLLTGNMYVKSKDNKIKPNRRSFELIYMDTDTLFFQRQLLQAPKLEEKTSSLGESSLLQADQRSPDPKQPNTCESSSLSSLVSSSSSSSSSSSASSSQLKANGKPTLGKQSDQLLAVRKPRMGQSSLCPINVLPVTRSANPVQAPSGGNEYVYTGSHSQSIPDVDGSNGQPAPEKRFEKSSSDHKQNPAYDTLRKPSSIKEWLTDLGFEQYIPHFLENGWDNLSFIQDLTDHHLRDINVRVPEHRSKILKSIAILHGHSSSAV</sequence>
<evidence type="ECO:0000256" key="7">
    <source>
        <dbReference type="ARBA" id="ARBA00022801"/>
    </source>
</evidence>
<feature type="region of interest" description="Disordered" evidence="12">
    <location>
        <begin position="509"/>
        <end position="569"/>
    </location>
</feature>
<dbReference type="PROSITE" id="PS50105">
    <property type="entry name" value="SAM_DOMAIN"/>
    <property type="match status" value="1"/>
</dbReference>
<evidence type="ECO:0000259" key="13">
    <source>
        <dbReference type="PROSITE" id="PS50105"/>
    </source>
</evidence>
<dbReference type="SMART" id="SM00128">
    <property type="entry name" value="IPPc"/>
    <property type="match status" value="1"/>
</dbReference>
<feature type="compositionally biased region" description="Basic and acidic residues" evidence="12">
    <location>
        <begin position="632"/>
        <end position="645"/>
    </location>
</feature>
<feature type="compositionally biased region" description="Low complexity" evidence="12">
    <location>
        <begin position="534"/>
        <end position="556"/>
    </location>
</feature>
<dbReference type="GO" id="GO:0034485">
    <property type="term" value="F:phosphatidylinositol-3,4,5-trisphosphate 5-phosphatase activity"/>
    <property type="evidence" value="ECO:0007669"/>
    <property type="project" value="UniProtKB-EC"/>
</dbReference>
<evidence type="ECO:0000256" key="1">
    <source>
        <dbReference type="ARBA" id="ARBA00004170"/>
    </source>
</evidence>
<feature type="compositionally biased region" description="Polar residues" evidence="12">
    <location>
        <begin position="509"/>
        <end position="521"/>
    </location>
</feature>
<evidence type="ECO:0000313" key="15">
    <source>
        <dbReference type="Proteomes" id="UP001208570"/>
    </source>
</evidence>
<evidence type="ECO:0000256" key="9">
    <source>
        <dbReference type="ARBA" id="ARBA00022999"/>
    </source>
</evidence>
<dbReference type="Pfam" id="PF22669">
    <property type="entry name" value="Exo_endo_phos2"/>
    <property type="match status" value="1"/>
</dbReference>
<keyword evidence="6" id="KW-0597">Phosphoprotein</keyword>
<evidence type="ECO:0000313" key="14">
    <source>
        <dbReference type="EMBL" id="KAK2141790.1"/>
    </source>
</evidence>
<dbReference type="Gene3D" id="1.10.150.50">
    <property type="entry name" value="Transcription Factor, Ets-1"/>
    <property type="match status" value="1"/>
</dbReference>
<dbReference type="GO" id="GO:0005856">
    <property type="term" value="C:cytoskeleton"/>
    <property type="evidence" value="ECO:0007669"/>
    <property type="project" value="UniProtKB-SubCell"/>
</dbReference>
<dbReference type="SUPFAM" id="SSF56219">
    <property type="entry name" value="DNase I-like"/>
    <property type="match status" value="1"/>
</dbReference>
<dbReference type="SMART" id="SM00454">
    <property type="entry name" value="SAM"/>
    <property type="match status" value="1"/>
</dbReference>
<dbReference type="InterPro" id="IPR057509">
    <property type="entry name" value="C2_SHIP1-2_2nd"/>
</dbReference>
<comment type="caution">
    <text evidence="14">The sequence shown here is derived from an EMBL/GenBank/DDBJ whole genome shotgun (WGS) entry which is preliminary data.</text>
</comment>
<evidence type="ECO:0000256" key="12">
    <source>
        <dbReference type="SAM" id="MobiDB-lite"/>
    </source>
</evidence>
<evidence type="ECO:0000256" key="5">
    <source>
        <dbReference type="ARBA" id="ARBA00022490"/>
    </source>
</evidence>
<dbReference type="InterPro" id="IPR013761">
    <property type="entry name" value="SAM/pointed_sf"/>
</dbReference>
<dbReference type="InterPro" id="IPR036691">
    <property type="entry name" value="Endo/exonu/phosph_ase_sf"/>
</dbReference>
<organism evidence="14 15">
    <name type="scientific">Paralvinella palmiformis</name>
    <dbReference type="NCBI Taxonomy" id="53620"/>
    <lineage>
        <taxon>Eukaryota</taxon>
        <taxon>Metazoa</taxon>
        <taxon>Spiralia</taxon>
        <taxon>Lophotrochozoa</taxon>
        <taxon>Annelida</taxon>
        <taxon>Polychaeta</taxon>
        <taxon>Sedentaria</taxon>
        <taxon>Canalipalpata</taxon>
        <taxon>Terebellida</taxon>
        <taxon>Terebelliformia</taxon>
        <taxon>Alvinellidae</taxon>
        <taxon>Paralvinella</taxon>
    </lineage>
</organism>
<dbReference type="EC" id="3.1.3.86" evidence="4"/>
<dbReference type="AlphaFoldDB" id="A0AAD9MQK6"/>
<evidence type="ECO:0000256" key="6">
    <source>
        <dbReference type="ARBA" id="ARBA00022553"/>
    </source>
</evidence>
<evidence type="ECO:0000256" key="3">
    <source>
        <dbReference type="ARBA" id="ARBA00008734"/>
    </source>
</evidence>
<name>A0AAD9MQK6_9ANNE</name>
<evidence type="ECO:0000256" key="11">
    <source>
        <dbReference type="ARBA" id="ARBA00023212"/>
    </source>
</evidence>
<dbReference type="GO" id="GO:0016020">
    <property type="term" value="C:membrane"/>
    <property type="evidence" value="ECO:0007669"/>
    <property type="project" value="UniProtKB-SubCell"/>
</dbReference>
<dbReference type="Pfam" id="PF24147">
    <property type="entry name" value="C2_SHIP1-2_2nd"/>
    <property type="match status" value="1"/>
</dbReference>
<dbReference type="GO" id="GO:0009966">
    <property type="term" value="P:regulation of signal transduction"/>
    <property type="evidence" value="ECO:0007669"/>
    <property type="project" value="TreeGrafter"/>
</dbReference>
<evidence type="ECO:0000256" key="8">
    <source>
        <dbReference type="ARBA" id="ARBA00022859"/>
    </source>
</evidence>
<dbReference type="InterPro" id="IPR000300">
    <property type="entry name" value="IPPc"/>
</dbReference>